<gene>
    <name evidence="22" type="ORF">A3A77_04250</name>
</gene>
<dbReference type="GO" id="GO:0071555">
    <property type="term" value="P:cell wall organization"/>
    <property type="evidence" value="ECO:0007669"/>
    <property type="project" value="UniProtKB-KW"/>
</dbReference>
<keyword evidence="7 21" id="KW-0812">Transmembrane</keyword>
<dbReference type="InterPro" id="IPR001182">
    <property type="entry name" value="FtsW/RodA"/>
</dbReference>
<evidence type="ECO:0000256" key="4">
    <source>
        <dbReference type="ARBA" id="ARBA00022618"/>
    </source>
</evidence>
<evidence type="ECO:0000256" key="21">
    <source>
        <dbReference type="SAM" id="Phobius"/>
    </source>
</evidence>
<evidence type="ECO:0000256" key="16">
    <source>
        <dbReference type="ARBA" id="ARBA00038053"/>
    </source>
</evidence>
<dbReference type="GO" id="GO:0008955">
    <property type="term" value="F:peptidoglycan glycosyltransferase activity"/>
    <property type="evidence" value="ECO:0007669"/>
    <property type="project" value="UniProtKB-EC"/>
</dbReference>
<dbReference type="InterPro" id="IPR013437">
    <property type="entry name" value="FtsW"/>
</dbReference>
<evidence type="ECO:0000256" key="6">
    <source>
        <dbReference type="ARBA" id="ARBA00022679"/>
    </source>
</evidence>
<feature type="transmembrane region" description="Helical" evidence="21">
    <location>
        <begin position="291"/>
        <end position="319"/>
    </location>
</feature>
<evidence type="ECO:0000256" key="11">
    <source>
        <dbReference type="ARBA" id="ARBA00023136"/>
    </source>
</evidence>
<proteinExistence type="inferred from homology"/>
<evidence type="ECO:0000256" key="3">
    <source>
        <dbReference type="ARBA" id="ARBA00022475"/>
    </source>
</evidence>
<evidence type="ECO:0000256" key="12">
    <source>
        <dbReference type="ARBA" id="ARBA00023306"/>
    </source>
</evidence>
<evidence type="ECO:0000256" key="7">
    <source>
        <dbReference type="ARBA" id="ARBA00022692"/>
    </source>
</evidence>
<protein>
    <recommendedName>
        <fullName evidence="17">Probable peptidoglycan glycosyltransferase FtsW</fullName>
        <ecNumber evidence="19">2.4.99.28</ecNumber>
    </recommendedName>
    <alternativeName>
        <fullName evidence="18">Cell division protein FtsW</fullName>
    </alternativeName>
    <alternativeName>
        <fullName evidence="15">Cell wall polymerase</fullName>
    </alternativeName>
    <alternativeName>
        <fullName evidence="14">Peptidoglycan polymerase</fullName>
    </alternativeName>
</protein>
<keyword evidence="13" id="KW-0961">Cell wall biogenesis/degradation</keyword>
<dbReference type="EMBL" id="MHCC01000013">
    <property type="protein sequence ID" value="OGY13571.1"/>
    <property type="molecule type" value="Genomic_DNA"/>
</dbReference>
<dbReference type="EC" id="2.4.99.28" evidence="19"/>
<dbReference type="NCBIfam" id="TIGR02614">
    <property type="entry name" value="ftsW"/>
    <property type="match status" value="1"/>
</dbReference>
<keyword evidence="3" id="KW-1003">Cell membrane</keyword>
<dbReference type="PANTHER" id="PTHR30474:SF2">
    <property type="entry name" value="PEPTIDOGLYCAN GLYCOSYLTRANSFERASE FTSW-RELATED"/>
    <property type="match status" value="1"/>
</dbReference>
<dbReference type="GO" id="GO:0015648">
    <property type="term" value="F:lipid-linked peptidoglycan transporter activity"/>
    <property type="evidence" value="ECO:0007669"/>
    <property type="project" value="TreeGrafter"/>
</dbReference>
<feature type="transmembrane region" description="Helical" evidence="21">
    <location>
        <begin position="133"/>
        <end position="165"/>
    </location>
</feature>
<feature type="transmembrane region" description="Helical" evidence="21">
    <location>
        <begin position="214"/>
        <end position="234"/>
    </location>
</feature>
<evidence type="ECO:0000313" key="22">
    <source>
        <dbReference type="EMBL" id="OGY13571.1"/>
    </source>
</evidence>
<sequence length="355" mass="38263">MLDKQLLITVLALAIFGVVMVTDASVVDATRTFGDRFYFGKHQLFWIFLGLISMFLVSRFNYKLLKKFSLPLFFGSLILLVLPLVPGIGLVLHGSRRWVDLGPLVIQPSELLKLTLVIYLATLLSIKKDFLSFAFAVSIPVGLIMLEPDLGTAGIIAITSVIIYFSSGAPIRYFMSMLPIGGLLGLIFVLTSSYRKERLLTFLNPASDPLGSSYHIRQVLLALGSGGILGVGLGQSRQKYLFLPEPATDSILAVIGEELGLLGTSAILLAFLFIIWRGLRLAMRTNDSFGKLLAVGITSLIGVQAFINFSAIVALVPLTGVPLPFLSYGGSSLTISLTAVGILLNISKNGGKSAH</sequence>
<dbReference type="Proteomes" id="UP000178659">
    <property type="component" value="Unassembled WGS sequence"/>
</dbReference>
<keyword evidence="4 22" id="KW-0132">Cell division</keyword>
<evidence type="ECO:0000313" key="23">
    <source>
        <dbReference type="Proteomes" id="UP000178659"/>
    </source>
</evidence>
<accession>A0A1G1VDZ3</accession>
<keyword evidence="5" id="KW-0328">Glycosyltransferase</keyword>
<keyword evidence="12" id="KW-0131">Cell cycle</keyword>
<keyword evidence="6" id="KW-0808">Transferase</keyword>
<evidence type="ECO:0000256" key="15">
    <source>
        <dbReference type="ARBA" id="ARBA00033270"/>
    </source>
</evidence>
<reference evidence="22 23" key="1">
    <citation type="journal article" date="2016" name="Nat. Commun.">
        <title>Thousands of microbial genomes shed light on interconnected biogeochemical processes in an aquifer system.</title>
        <authorList>
            <person name="Anantharaman K."/>
            <person name="Brown C.T."/>
            <person name="Hug L.A."/>
            <person name="Sharon I."/>
            <person name="Castelle C.J."/>
            <person name="Probst A.J."/>
            <person name="Thomas B.C."/>
            <person name="Singh A."/>
            <person name="Wilkins M.J."/>
            <person name="Karaoz U."/>
            <person name="Brodie E.L."/>
            <person name="Williams K.H."/>
            <person name="Hubbard S.S."/>
            <person name="Banfield J.F."/>
        </authorList>
    </citation>
    <scope>NUCLEOTIDE SEQUENCE [LARGE SCALE GENOMIC DNA]</scope>
</reference>
<evidence type="ECO:0000256" key="17">
    <source>
        <dbReference type="ARBA" id="ARBA00041185"/>
    </source>
</evidence>
<dbReference type="AlphaFoldDB" id="A0A1G1VDZ3"/>
<feature type="transmembrane region" description="Helical" evidence="21">
    <location>
        <begin position="45"/>
        <end position="62"/>
    </location>
</feature>
<keyword evidence="9" id="KW-0573">Peptidoglycan synthesis</keyword>
<evidence type="ECO:0000256" key="18">
    <source>
        <dbReference type="ARBA" id="ARBA00041418"/>
    </source>
</evidence>
<dbReference type="GO" id="GO:0008360">
    <property type="term" value="P:regulation of cell shape"/>
    <property type="evidence" value="ECO:0007669"/>
    <property type="project" value="UniProtKB-KW"/>
</dbReference>
<evidence type="ECO:0000256" key="2">
    <source>
        <dbReference type="ARBA" id="ARBA00004752"/>
    </source>
</evidence>
<name>A0A1G1VDZ3_9BACT</name>
<evidence type="ECO:0000256" key="5">
    <source>
        <dbReference type="ARBA" id="ARBA00022676"/>
    </source>
</evidence>
<dbReference type="PANTHER" id="PTHR30474">
    <property type="entry name" value="CELL CYCLE PROTEIN"/>
    <property type="match status" value="1"/>
</dbReference>
<evidence type="ECO:0000256" key="9">
    <source>
        <dbReference type="ARBA" id="ARBA00022984"/>
    </source>
</evidence>
<dbReference type="Pfam" id="PF01098">
    <property type="entry name" value="FTSW_RODA_SPOVE"/>
    <property type="match status" value="1"/>
</dbReference>
<comment type="catalytic activity">
    <reaction evidence="20">
        <text>[GlcNAc-(1-&gt;4)-Mur2Ac(oyl-L-Ala-gamma-D-Glu-L-Lys-D-Ala-D-Ala)](n)-di-trans,octa-cis-undecaprenyl diphosphate + beta-D-GlcNAc-(1-&gt;4)-Mur2Ac(oyl-L-Ala-gamma-D-Glu-L-Lys-D-Ala-D-Ala)-di-trans,octa-cis-undecaprenyl diphosphate = [GlcNAc-(1-&gt;4)-Mur2Ac(oyl-L-Ala-gamma-D-Glu-L-Lys-D-Ala-D-Ala)](n+1)-di-trans,octa-cis-undecaprenyl diphosphate + di-trans,octa-cis-undecaprenyl diphosphate + H(+)</text>
        <dbReference type="Rhea" id="RHEA:23708"/>
        <dbReference type="Rhea" id="RHEA-COMP:9602"/>
        <dbReference type="Rhea" id="RHEA-COMP:9603"/>
        <dbReference type="ChEBI" id="CHEBI:15378"/>
        <dbReference type="ChEBI" id="CHEBI:58405"/>
        <dbReference type="ChEBI" id="CHEBI:60033"/>
        <dbReference type="ChEBI" id="CHEBI:78435"/>
        <dbReference type="EC" id="2.4.99.28"/>
    </reaction>
</comment>
<keyword evidence="10 21" id="KW-1133">Transmembrane helix</keyword>
<comment type="caution">
    <text evidence="22">The sequence shown here is derived from an EMBL/GenBank/DDBJ whole genome shotgun (WGS) entry which is preliminary data.</text>
</comment>
<feature type="transmembrane region" description="Helical" evidence="21">
    <location>
        <begin position="325"/>
        <end position="346"/>
    </location>
</feature>
<evidence type="ECO:0000256" key="8">
    <source>
        <dbReference type="ARBA" id="ARBA00022960"/>
    </source>
</evidence>
<organism evidence="22 23">
    <name type="scientific">Candidatus Blackburnbacteria bacterium RIFCSPLOWO2_01_FULL_40_20</name>
    <dbReference type="NCBI Taxonomy" id="1797519"/>
    <lineage>
        <taxon>Bacteria</taxon>
        <taxon>Candidatus Blackburniibacteriota</taxon>
    </lineage>
</organism>
<comment type="subcellular location">
    <subcellularLocation>
        <location evidence="1">Cell membrane</location>
        <topology evidence="1">Multi-pass membrane protein</topology>
    </subcellularLocation>
</comment>
<keyword evidence="8" id="KW-0133">Cell shape</keyword>
<evidence type="ECO:0000256" key="19">
    <source>
        <dbReference type="ARBA" id="ARBA00044770"/>
    </source>
</evidence>
<evidence type="ECO:0000256" key="20">
    <source>
        <dbReference type="ARBA" id="ARBA00049902"/>
    </source>
</evidence>
<evidence type="ECO:0000256" key="10">
    <source>
        <dbReference type="ARBA" id="ARBA00022989"/>
    </source>
</evidence>
<dbReference type="GO" id="GO:0009252">
    <property type="term" value="P:peptidoglycan biosynthetic process"/>
    <property type="evidence" value="ECO:0007669"/>
    <property type="project" value="UniProtKB-KW"/>
</dbReference>
<comment type="similarity">
    <text evidence="16">Belongs to the SEDS family. FtsW subfamily.</text>
</comment>
<evidence type="ECO:0000256" key="14">
    <source>
        <dbReference type="ARBA" id="ARBA00032370"/>
    </source>
</evidence>
<feature type="transmembrane region" description="Helical" evidence="21">
    <location>
        <begin position="259"/>
        <end position="279"/>
    </location>
</feature>
<comment type="pathway">
    <text evidence="2">Cell wall biogenesis; peptidoglycan biosynthesis.</text>
</comment>
<feature type="transmembrane region" description="Helical" evidence="21">
    <location>
        <begin position="104"/>
        <end position="126"/>
    </location>
</feature>
<feature type="transmembrane region" description="Helical" evidence="21">
    <location>
        <begin position="171"/>
        <end position="194"/>
    </location>
</feature>
<dbReference type="GO" id="GO:0032153">
    <property type="term" value="C:cell division site"/>
    <property type="evidence" value="ECO:0007669"/>
    <property type="project" value="TreeGrafter"/>
</dbReference>
<feature type="transmembrane region" description="Helical" evidence="21">
    <location>
        <begin position="69"/>
        <end position="92"/>
    </location>
</feature>
<keyword evidence="11 21" id="KW-0472">Membrane</keyword>
<dbReference type="GO" id="GO:0005886">
    <property type="term" value="C:plasma membrane"/>
    <property type="evidence" value="ECO:0007669"/>
    <property type="project" value="UniProtKB-SubCell"/>
</dbReference>
<evidence type="ECO:0000256" key="13">
    <source>
        <dbReference type="ARBA" id="ARBA00023316"/>
    </source>
</evidence>
<dbReference type="GO" id="GO:0051301">
    <property type="term" value="P:cell division"/>
    <property type="evidence" value="ECO:0007669"/>
    <property type="project" value="UniProtKB-KW"/>
</dbReference>
<evidence type="ECO:0000256" key="1">
    <source>
        <dbReference type="ARBA" id="ARBA00004651"/>
    </source>
</evidence>